<dbReference type="Gene3D" id="1.10.260.40">
    <property type="entry name" value="lambda repressor-like DNA-binding domains"/>
    <property type="match status" value="1"/>
</dbReference>
<evidence type="ECO:0000259" key="1">
    <source>
        <dbReference type="PROSITE" id="PS50943"/>
    </source>
</evidence>
<dbReference type="AlphaFoldDB" id="A0A1F4UPP2"/>
<protein>
    <recommendedName>
        <fullName evidence="1">HTH cro/C1-type domain-containing protein</fullName>
    </recommendedName>
</protein>
<dbReference type="SUPFAM" id="SSF47413">
    <property type="entry name" value="lambda repressor-like DNA-binding domains"/>
    <property type="match status" value="1"/>
</dbReference>
<feature type="domain" description="HTH cro/C1-type" evidence="1">
    <location>
        <begin position="43"/>
        <end position="81"/>
    </location>
</feature>
<dbReference type="CDD" id="cd00093">
    <property type="entry name" value="HTH_XRE"/>
    <property type="match status" value="1"/>
</dbReference>
<accession>A0A1F4UPP2</accession>
<dbReference type="PROSITE" id="PS50943">
    <property type="entry name" value="HTH_CROC1"/>
    <property type="match status" value="1"/>
</dbReference>
<gene>
    <name evidence="2" type="ORF">A2713_01125</name>
</gene>
<reference evidence="2 3" key="1">
    <citation type="journal article" date="2016" name="Nat. Commun.">
        <title>Thousands of microbial genomes shed light on interconnected biogeochemical processes in an aquifer system.</title>
        <authorList>
            <person name="Anantharaman K."/>
            <person name="Brown C.T."/>
            <person name="Hug L.A."/>
            <person name="Sharon I."/>
            <person name="Castelle C.J."/>
            <person name="Probst A.J."/>
            <person name="Thomas B.C."/>
            <person name="Singh A."/>
            <person name="Wilkins M.J."/>
            <person name="Karaoz U."/>
            <person name="Brodie E.L."/>
            <person name="Williams K.H."/>
            <person name="Hubbard S.S."/>
            <person name="Banfield J.F."/>
        </authorList>
    </citation>
    <scope>NUCLEOTIDE SEQUENCE [LARGE SCALE GENOMIC DNA]</scope>
</reference>
<dbReference type="EMBL" id="MEUX01000030">
    <property type="protein sequence ID" value="OGC46760.1"/>
    <property type="molecule type" value="Genomic_DNA"/>
</dbReference>
<evidence type="ECO:0000313" key="2">
    <source>
        <dbReference type="EMBL" id="OGC46760.1"/>
    </source>
</evidence>
<evidence type="ECO:0000313" key="3">
    <source>
        <dbReference type="Proteomes" id="UP000176444"/>
    </source>
</evidence>
<name>A0A1F4UPP2_UNCKA</name>
<proteinExistence type="predicted"/>
<dbReference type="Proteomes" id="UP000176444">
    <property type="component" value="Unassembled WGS sequence"/>
</dbReference>
<sequence length="83" mass="9366">MKLSKNAAKPLKLNFWGLVVLAAPPRRGEMRPNYFQYTQLICKINVIYNTIIKIESGATYNPRVETLKQIADALGVGIDDLMK</sequence>
<dbReference type="InterPro" id="IPR010982">
    <property type="entry name" value="Lambda_DNA-bd_dom_sf"/>
</dbReference>
<organism evidence="2 3">
    <name type="scientific">candidate division WWE3 bacterium RIFCSPHIGHO2_01_FULL_35_17</name>
    <dbReference type="NCBI Taxonomy" id="1802614"/>
    <lineage>
        <taxon>Bacteria</taxon>
        <taxon>Katanobacteria</taxon>
    </lineage>
</organism>
<comment type="caution">
    <text evidence="2">The sequence shown here is derived from an EMBL/GenBank/DDBJ whole genome shotgun (WGS) entry which is preliminary data.</text>
</comment>
<dbReference type="InterPro" id="IPR001387">
    <property type="entry name" value="Cro/C1-type_HTH"/>
</dbReference>
<dbReference type="GO" id="GO:0003677">
    <property type="term" value="F:DNA binding"/>
    <property type="evidence" value="ECO:0007669"/>
    <property type="project" value="InterPro"/>
</dbReference>
<dbReference type="Pfam" id="PF01381">
    <property type="entry name" value="HTH_3"/>
    <property type="match status" value="1"/>
</dbReference>